<dbReference type="InterPro" id="IPR036397">
    <property type="entry name" value="RNaseH_sf"/>
</dbReference>
<name>A0ABN8JPM2_9HYPH</name>
<evidence type="ECO:0000313" key="1">
    <source>
        <dbReference type="EMBL" id="CAH2399150.1"/>
    </source>
</evidence>
<reference evidence="1" key="1">
    <citation type="submission" date="2022-03" db="EMBL/GenBank/DDBJ databases">
        <authorList>
            <person name="Brunel B."/>
        </authorList>
    </citation>
    <scope>NUCLEOTIDE SEQUENCE</scope>
    <source>
        <strain evidence="1">STM4922sample</strain>
    </source>
</reference>
<proteinExistence type="predicted"/>
<dbReference type="EMBL" id="CAKXZS010000014">
    <property type="protein sequence ID" value="CAH2399150.1"/>
    <property type="molecule type" value="Genomic_DNA"/>
</dbReference>
<dbReference type="Proteomes" id="UP001152604">
    <property type="component" value="Unassembled WGS sequence"/>
</dbReference>
<gene>
    <name evidence="1" type="ORF">MES4922_210122</name>
</gene>
<dbReference type="RefSeq" id="WP_254024942.1">
    <property type="nucleotide sequence ID" value="NZ_CAKXZS010000014.1"/>
</dbReference>
<protein>
    <submittedName>
        <fullName evidence="1">Uncharacterized protein</fullName>
    </submittedName>
</protein>
<accession>A0ABN8JPM2</accession>
<comment type="caution">
    <text evidence="1">The sequence shown here is derived from an EMBL/GenBank/DDBJ whole genome shotgun (WGS) entry which is preliminary data.</text>
</comment>
<keyword evidence="2" id="KW-1185">Reference proteome</keyword>
<sequence>MTAPRILAIDAARRLGFAYGAAGSRPTSGSIECAQEGASRGAIFSGAGRWITGFISANPVDVLAIEAPLPGSFVQGHTNISTATILLGMPAVLEFMAFQLKVYRHIRINQSSVKKHFVGHGQGDQKSAIMVKCRALGWIGKDDADQSFDRSDALAVWSYVEADVAPRFTQPVDDLFIASERRKREAEELNRRYAPTQIPERF</sequence>
<dbReference type="Gene3D" id="3.30.420.10">
    <property type="entry name" value="Ribonuclease H-like superfamily/Ribonuclease H"/>
    <property type="match status" value="1"/>
</dbReference>
<evidence type="ECO:0000313" key="2">
    <source>
        <dbReference type="Proteomes" id="UP001152604"/>
    </source>
</evidence>
<organism evidence="1 2">
    <name type="scientific">Mesorhizobium ventifaucium</name>
    <dbReference type="NCBI Taxonomy" id="666020"/>
    <lineage>
        <taxon>Bacteria</taxon>
        <taxon>Pseudomonadati</taxon>
        <taxon>Pseudomonadota</taxon>
        <taxon>Alphaproteobacteria</taxon>
        <taxon>Hyphomicrobiales</taxon>
        <taxon>Phyllobacteriaceae</taxon>
        <taxon>Mesorhizobium</taxon>
    </lineage>
</organism>